<feature type="compositionally biased region" description="Polar residues" evidence="2">
    <location>
        <begin position="558"/>
        <end position="567"/>
    </location>
</feature>
<feature type="region of interest" description="Disordered" evidence="2">
    <location>
        <begin position="719"/>
        <end position="749"/>
    </location>
</feature>
<evidence type="ECO:0000259" key="6">
    <source>
        <dbReference type="PROSITE" id="PS51272"/>
    </source>
</evidence>
<dbReference type="InterPro" id="IPR008964">
    <property type="entry name" value="Invasin/intimin_cell_adhesion"/>
</dbReference>
<feature type="domain" description="Cadherin" evidence="4">
    <location>
        <begin position="722"/>
        <end position="818"/>
    </location>
</feature>
<evidence type="ECO:0000313" key="7">
    <source>
        <dbReference type="EMBL" id="TFE90883.1"/>
    </source>
</evidence>
<dbReference type="InterPro" id="IPR003344">
    <property type="entry name" value="Big_1_dom"/>
</dbReference>
<dbReference type="SUPFAM" id="SSF49313">
    <property type="entry name" value="Cadherin-like"/>
    <property type="match status" value="1"/>
</dbReference>
<feature type="compositionally biased region" description="Polar residues" evidence="2">
    <location>
        <begin position="719"/>
        <end position="733"/>
    </location>
</feature>
<dbReference type="NCBIfam" id="TIGR01965">
    <property type="entry name" value="VCBS_repeat"/>
    <property type="match status" value="4"/>
</dbReference>
<dbReference type="SUPFAM" id="SSF49373">
    <property type="entry name" value="Invasin/intimin cell-adhesion fragments"/>
    <property type="match status" value="1"/>
</dbReference>
<proteinExistence type="inferred from homology"/>
<comment type="similarity">
    <text evidence="1">Belongs to the intimin/invasin family.</text>
</comment>
<evidence type="ECO:0008006" key="9">
    <source>
        <dbReference type="Google" id="ProtNLM"/>
    </source>
</evidence>
<dbReference type="Pfam" id="PF17963">
    <property type="entry name" value="Big_9"/>
    <property type="match status" value="7"/>
</dbReference>
<keyword evidence="3" id="KW-0732">Signal</keyword>
<dbReference type="Pfam" id="PF00395">
    <property type="entry name" value="SLH"/>
    <property type="match status" value="2"/>
</dbReference>
<dbReference type="PANTHER" id="PTHR43308">
    <property type="entry name" value="OUTER MEMBRANE PROTEIN ALPHA-RELATED"/>
    <property type="match status" value="1"/>
</dbReference>
<feature type="region of interest" description="Disordered" evidence="2">
    <location>
        <begin position="812"/>
        <end position="838"/>
    </location>
</feature>
<organism evidence="7 8">
    <name type="scientific">Paenibacillus athensensis</name>
    <dbReference type="NCBI Taxonomy" id="1967502"/>
    <lineage>
        <taxon>Bacteria</taxon>
        <taxon>Bacillati</taxon>
        <taxon>Bacillota</taxon>
        <taxon>Bacilli</taxon>
        <taxon>Bacillales</taxon>
        <taxon>Paenibacillaceae</taxon>
        <taxon>Paenibacillus</taxon>
    </lineage>
</organism>
<dbReference type="Gene3D" id="2.60.40.10">
    <property type="entry name" value="Immunoglobulins"/>
    <property type="match status" value="3"/>
</dbReference>
<evidence type="ECO:0000256" key="1">
    <source>
        <dbReference type="ARBA" id="ARBA00010116"/>
    </source>
</evidence>
<accession>A0A4Y8Q8U5</accession>
<feature type="region of interest" description="Disordered" evidence="2">
    <location>
        <begin position="339"/>
        <end position="383"/>
    </location>
</feature>
<dbReference type="SUPFAM" id="SSF49464">
    <property type="entry name" value="Carboxypeptidase regulatory domain-like"/>
    <property type="match status" value="1"/>
</dbReference>
<evidence type="ECO:0000259" key="4">
    <source>
        <dbReference type="PROSITE" id="PS50268"/>
    </source>
</evidence>
<feature type="domain" description="SLH" evidence="6">
    <location>
        <begin position="1895"/>
        <end position="1953"/>
    </location>
</feature>
<feature type="compositionally biased region" description="Polar residues" evidence="2">
    <location>
        <begin position="374"/>
        <end position="383"/>
    </location>
</feature>
<feature type="region of interest" description="Disordered" evidence="2">
    <location>
        <begin position="543"/>
        <end position="567"/>
    </location>
</feature>
<dbReference type="InterPro" id="IPR010221">
    <property type="entry name" value="VCBS_dom"/>
</dbReference>
<gene>
    <name evidence="7" type="ORF">B5M42_03390</name>
</gene>
<dbReference type="Proteomes" id="UP000298246">
    <property type="component" value="Unassembled WGS sequence"/>
</dbReference>
<dbReference type="InterPro" id="IPR013783">
    <property type="entry name" value="Ig-like_fold"/>
</dbReference>
<feature type="region of interest" description="Disordered" evidence="2">
    <location>
        <begin position="448"/>
        <end position="473"/>
    </location>
</feature>
<dbReference type="NCBIfam" id="NF012211">
    <property type="entry name" value="tand_rpt_95"/>
    <property type="match status" value="7"/>
</dbReference>
<evidence type="ECO:0000256" key="3">
    <source>
        <dbReference type="SAM" id="SignalP"/>
    </source>
</evidence>
<feature type="domain" description="Big-1" evidence="5">
    <location>
        <begin position="1206"/>
        <end position="1307"/>
    </location>
</feature>
<dbReference type="PROSITE" id="PS51127">
    <property type="entry name" value="BIG1"/>
    <property type="match status" value="1"/>
</dbReference>
<dbReference type="GO" id="GO:0007156">
    <property type="term" value="P:homophilic cell adhesion via plasma membrane adhesion molecules"/>
    <property type="evidence" value="ECO:0007669"/>
    <property type="project" value="InterPro"/>
</dbReference>
<feature type="region of interest" description="Disordered" evidence="2">
    <location>
        <begin position="635"/>
        <end position="656"/>
    </location>
</feature>
<dbReference type="EMBL" id="MYFO01000003">
    <property type="protein sequence ID" value="TFE90883.1"/>
    <property type="molecule type" value="Genomic_DNA"/>
</dbReference>
<dbReference type="Gene3D" id="2.60.40.3440">
    <property type="match status" value="4"/>
</dbReference>
<protein>
    <recommendedName>
        <fullName evidence="9">Tandem-95 repeat protein</fullName>
    </recommendedName>
</protein>
<dbReference type="PANTHER" id="PTHR43308:SF5">
    <property type="entry name" value="S-LAYER PROTEIN _ PEPTIDOGLYCAN ENDO-BETA-N-ACETYLGLUCOSAMINIDASE"/>
    <property type="match status" value="1"/>
</dbReference>
<name>A0A4Y8Q8U5_9BACL</name>
<dbReference type="Pfam" id="PF13620">
    <property type="entry name" value="CarboxypepD_reg"/>
    <property type="match status" value="1"/>
</dbReference>
<comment type="caution">
    <text evidence="7">The sequence shown here is derived from an EMBL/GenBank/DDBJ whole genome shotgun (WGS) entry which is preliminary data.</text>
</comment>
<evidence type="ECO:0000256" key="2">
    <source>
        <dbReference type="SAM" id="MobiDB-lite"/>
    </source>
</evidence>
<sequence length="1996" mass="207535">MFFRYMSSLWRKRALPSLLLLTVLASLALPPGISQAASVNVIDINSNAMSLSGGTLISGTAGALNAVYSYSNVITVGSVTVSAKITITESNGATLDKMDDEATFPSRLNPVVTTASGTGSATLKVEFFNQSTGDPVALKNFFVTVIDIDGSSSTKKEFVELSGFASYTTNNPTGLTIGAGSNGRTQFEGISSSLNGITFEDSASFIANYTAPISVMNVVVGNKGVLSGRQFSINFGAIAVTDHFTNPQTVSNANAPTLTVAINDGGDGKVESSSEIAATPIGGTTNAGTGQTVLLEVSDGAGHTGSYSAVVAGDGSYTVDANLTAFNYGTITVKADVVNSQGNPAPTATDTTLKSNLAPTATGGSKSTDEDTPVNGTLTGSDGNGDNITYAIDTMPAHGTAVITDMTTGAYTYTPDADYHGSDSFTFKVSDGLLTSSAATINITVLSVNDPPTANGSSKSTPENTALSDSVSGTDADGDTLTYMAGTLPTHGTLTLNTDGTYTYTPAAGYYGSDSFTFTASDGNATSSPATVSITVTHVNHAPTTADSSETTAEDTPVNGTATANDSDGDTLTYTVVMQPQHGAVVFGSGASFTYTPDANYNGPDSFTFKVNDGTVDSNTSTVSLTVTAVNDAPTVNDSSKTTAEDTPLDASVSGSDVEGSALTYAVVTQPLHGTVTMNADGTYTYTPNANYNGPDSFTFKANDGSLDSAAGTVTLTVTPVNDSPTTGDSSETTAEDTPVNGSVTAGDVDNDTLTYTVVTQPQHGTVTLNADGTYTYTPDANYNGPDSFTFKVNDGTVDSNTSTVSLTVTADNDAPTVNDSSQTTAEDTPLDASVSGSDVEGSALTYSVVTQPLHGTVTMNADGTYTYTPNANYNGPDSFTFKANDGSLDSAAGTVTLTVTPVNDPPAADPAAVSLEANTPKQGTLTGQDADGDSLTFTAVTQPSHGTLVLNPNGTYTYTPDLDFGGSDSFTFKVNDGSVDSPPVAVTLTVNLLEGWAGSRDVSVTTPEWVVAPDKPLKLSALTSISATEVKAVMDFDGPDADSTNDEIGLTLVNPGTYLTDGYKKWENVVYRLPAQVAEGSHAATFVASDANGPLSAEPAGKLLNNRYTVVKYIDLDGVIADRDTQQPVAGAQVTLYDPTGKQVVGGPVITDAGGHYSFPHVRTEQYLLVVKKDTYASRSRALDALPGDAANTVIHQDFELVRYILTLSANPSSLVGDGVTTSMLTAILTDMDGHPLAGVPITFTAPLGTFVGSAVATTDANGKATIQYKSAKIEGILSQQIPVTATAEDNARAIYAQEQIIVTFEPASVSGIVASTTNGVRTVLPGTKVKVTKDFDNDGIIDFAAEAVTDVNGAYSLAVPRGDVQYDVEVIKTVTVGNQTKEIAFKQTADVGAVTGTGGEVFDSTKTATGVLITQLPGGDKKLMDENSPDDQQFAAQVRIKLRDPVTKNFVTVGGQTSFPLSADGVFNIPGLGLNQEYELAIVYTIPDAANHGPDKEIIVNSLDNAGSLPKIKVAANGEMNILDELIDPYGDITDFNTHTAIDGAFVKLYYANTARNIGNGVVPNTEVVLPLIPGFAPNDNANPQTSRDGGKYAYMVYPTTDYYLKVSAPGYDTYTSPVIPVEFAIVRHDVVMKKSGGGGGGPIGPIDPIVPAAPVDGKPNVTVNVSIERSKQAESTTGIVKVAYLNNGTAGATGATVKLTIPAGAVVVDADGGQVEGNTITWQAGDLAVMKGGEFKVTLRYPAIDQAEVPATLAATGQSADDQGLLDAALAQASAKMMLFSNRFGELSHTRYILGYPDALFHPMNNLTRAELAAIVARLQTGGATTLKAQFSDVPQTHWASGYIRIATDSGLFDGFNDGTFRPDTPVTREELAVVMTRFLKLDVSTPIKPHFYDAQGRWSTAAIEALYRSGLVSGYEDGSFKPGSAITRLEAVTMINSLLFRGPLTNVQPSFPDVDATNWAFGQVEEATRSHQATRDENGAERFTQALDDQVE</sequence>
<feature type="compositionally biased region" description="Basic and acidic residues" evidence="2">
    <location>
        <begin position="1972"/>
        <end position="1984"/>
    </location>
</feature>
<dbReference type="OrthoDB" id="283370at2"/>
<dbReference type="Gene3D" id="2.60.40.2810">
    <property type="match status" value="2"/>
</dbReference>
<dbReference type="Pfam" id="PF02369">
    <property type="entry name" value="Big_1"/>
    <property type="match status" value="1"/>
</dbReference>
<evidence type="ECO:0000259" key="5">
    <source>
        <dbReference type="PROSITE" id="PS51127"/>
    </source>
</evidence>
<dbReference type="SMART" id="SM00634">
    <property type="entry name" value="BID_1"/>
    <property type="match status" value="1"/>
</dbReference>
<dbReference type="RefSeq" id="WP_134749742.1">
    <property type="nucleotide sequence ID" value="NZ_MYFO02000007.1"/>
</dbReference>
<feature type="region of interest" description="Disordered" evidence="2">
    <location>
        <begin position="1972"/>
        <end position="1996"/>
    </location>
</feature>
<keyword evidence="8" id="KW-1185">Reference proteome</keyword>
<dbReference type="InterPro" id="IPR015919">
    <property type="entry name" value="Cadherin-like_sf"/>
</dbReference>
<dbReference type="PROSITE" id="PS50268">
    <property type="entry name" value="CADHERIN_2"/>
    <property type="match status" value="1"/>
</dbReference>
<dbReference type="Gene3D" id="2.60.40.1120">
    <property type="entry name" value="Carboxypeptidase-like, regulatory domain"/>
    <property type="match status" value="1"/>
</dbReference>
<dbReference type="PROSITE" id="PS51272">
    <property type="entry name" value="SLH"/>
    <property type="match status" value="2"/>
</dbReference>
<dbReference type="GO" id="GO:0016020">
    <property type="term" value="C:membrane"/>
    <property type="evidence" value="ECO:0007669"/>
    <property type="project" value="InterPro"/>
</dbReference>
<feature type="domain" description="SLH" evidence="6">
    <location>
        <begin position="1830"/>
        <end position="1893"/>
    </location>
</feature>
<evidence type="ECO:0000313" key="8">
    <source>
        <dbReference type="Proteomes" id="UP000298246"/>
    </source>
</evidence>
<dbReference type="InterPro" id="IPR051465">
    <property type="entry name" value="Cell_Envelope_Struct_Comp"/>
</dbReference>
<dbReference type="InterPro" id="IPR008969">
    <property type="entry name" value="CarboxyPept-like_regulatory"/>
</dbReference>
<feature type="compositionally biased region" description="Polar residues" evidence="2">
    <location>
        <begin position="339"/>
        <end position="366"/>
    </location>
</feature>
<dbReference type="InterPro" id="IPR001119">
    <property type="entry name" value="SLH_dom"/>
</dbReference>
<feature type="compositionally biased region" description="Polar residues" evidence="2">
    <location>
        <begin position="812"/>
        <end position="827"/>
    </location>
</feature>
<dbReference type="InterPro" id="IPR002126">
    <property type="entry name" value="Cadherin-like_dom"/>
</dbReference>
<reference evidence="7 8" key="1">
    <citation type="submission" date="2017-03" db="EMBL/GenBank/DDBJ databases">
        <title>Isolation of Levoglucosan Utilizing Bacteria.</title>
        <authorList>
            <person name="Arya A.S."/>
        </authorList>
    </citation>
    <scope>NUCLEOTIDE SEQUENCE [LARGE SCALE GENOMIC DNA]</scope>
    <source>
        <strain evidence="7 8">MEC069</strain>
    </source>
</reference>
<dbReference type="GO" id="GO:0005509">
    <property type="term" value="F:calcium ion binding"/>
    <property type="evidence" value="ECO:0007669"/>
    <property type="project" value="InterPro"/>
</dbReference>
<feature type="chain" id="PRO_5021393899" description="Tandem-95 repeat protein" evidence="3">
    <location>
        <begin position="37"/>
        <end position="1996"/>
    </location>
</feature>
<feature type="signal peptide" evidence="3">
    <location>
        <begin position="1"/>
        <end position="36"/>
    </location>
</feature>